<feature type="transmembrane region" description="Helical" evidence="8">
    <location>
        <begin position="62"/>
        <end position="79"/>
    </location>
</feature>
<comment type="similarity">
    <text evidence="2">Belongs to the binding-protein-dependent transport system permease family. FecCD subfamily.</text>
</comment>
<feature type="transmembrane region" description="Helical" evidence="8">
    <location>
        <begin position="151"/>
        <end position="173"/>
    </location>
</feature>
<dbReference type="PANTHER" id="PTHR30472:SF64">
    <property type="entry name" value="IRON(3+)-HYDROXAMATE IMPORT SYSTEM PERMEASE PROTEIN FHUG"/>
    <property type="match status" value="1"/>
</dbReference>
<proteinExistence type="inferred from homology"/>
<dbReference type="Gene3D" id="1.10.3470.10">
    <property type="entry name" value="ABC transporter involved in vitamin B12 uptake, BtuC"/>
    <property type="match status" value="1"/>
</dbReference>
<dbReference type="Pfam" id="PF01032">
    <property type="entry name" value="FecCD"/>
    <property type="match status" value="1"/>
</dbReference>
<reference evidence="9 10" key="1">
    <citation type="submission" date="2019-06" db="EMBL/GenBank/DDBJ databases">
        <title>Draft genome sequence of [Clostridium] clostridioforme NBRC 113352.</title>
        <authorList>
            <person name="Miura T."/>
            <person name="Furukawa M."/>
            <person name="Shimamura M."/>
            <person name="Ohyama Y."/>
            <person name="Yamazoe A."/>
            <person name="Kawasaki H."/>
        </authorList>
    </citation>
    <scope>NUCLEOTIDE SEQUENCE [LARGE SCALE GENOMIC DNA]</scope>
    <source>
        <strain evidence="9 10">NBRC 113352</strain>
    </source>
</reference>
<evidence type="ECO:0000256" key="6">
    <source>
        <dbReference type="ARBA" id="ARBA00022989"/>
    </source>
</evidence>
<evidence type="ECO:0000256" key="3">
    <source>
        <dbReference type="ARBA" id="ARBA00022448"/>
    </source>
</evidence>
<dbReference type="Proteomes" id="UP000315200">
    <property type="component" value="Unassembled WGS sequence"/>
</dbReference>
<dbReference type="InterPro" id="IPR000522">
    <property type="entry name" value="ABC_transptr_permease_BtuC"/>
</dbReference>
<feature type="transmembrane region" description="Helical" evidence="8">
    <location>
        <begin position="276"/>
        <end position="296"/>
    </location>
</feature>
<organism evidence="9 10">
    <name type="scientific">Enterocloster clostridioformis</name>
    <dbReference type="NCBI Taxonomy" id="1531"/>
    <lineage>
        <taxon>Bacteria</taxon>
        <taxon>Bacillati</taxon>
        <taxon>Bacillota</taxon>
        <taxon>Clostridia</taxon>
        <taxon>Lachnospirales</taxon>
        <taxon>Lachnospiraceae</taxon>
        <taxon>Enterocloster</taxon>
    </lineage>
</organism>
<evidence type="ECO:0000256" key="5">
    <source>
        <dbReference type="ARBA" id="ARBA00022692"/>
    </source>
</evidence>
<feature type="transmembrane region" description="Helical" evidence="8">
    <location>
        <begin position="193"/>
        <end position="214"/>
    </location>
</feature>
<protein>
    <submittedName>
        <fullName evidence="9">Iron ABC transporter</fullName>
    </submittedName>
</protein>
<keyword evidence="3" id="KW-0813">Transport</keyword>
<accession>A0A829WAR8</accession>
<dbReference type="FunFam" id="1.10.3470.10:FF:000001">
    <property type="entry name" value="Vitamin B12 ABC transporter permease BtuC"/>
    <property type="match status" value="1"/>
</dbReference>
<feature type="transmembrane region" description="Helical" evidence="8">
    <location>
        <begin position="91"/>
        <end position="114"/>
    </location>
</feature>
<sequence length="333" mass="35768">MNKTSRKVGILVALALILLLSIMIAVNMGYSSVPLKDVIKAFFGIGIPGKIIIIRQLRLPRILVGALCGIGLALSGSVLQSVTGNALADPGILGINAGAGIAVLLFLVFFPEMYAQSMEIIPIFAFIGGLSVLVFLYTFAYRNGKLSVKFFLTGGIGMAAGINAVMLILSTGLENSNFQMVSRWLVGSLWGTDWHHLKLLLLYLIVPVLFLLCYSRKIDMMLMGREVAVGLGVSVEREYRVLLFVSVWLAAACVSVCGGVGFIGLVSPHIAKRLVGIRHCFLLPCAMMTGALICVLGDAVGRMVITSIEIPVGIVVSVLSAPYFLYLLNKKNM</sequence>
<feature type="transmembrane region" description="Helical" evidence="8">
    <location>
        <begin position="241"/>
        <end position="264"/>
    </location>
</feature>
<dbReference type="CDD" id="cd06550">
    <property type="entry name" value="TM_ABC_iron-siderophores_like"/>
    <property type="match status" value="1"/>
</dbReference>
<dbReference type="GeneID" id="97209299"/>
<dbReference type="GO" id="GO:0033214">
    <property type="term" value="P:siderophore-iron import into cell"/>
    <property type="evidence" value="ECO:0007669"/>
    <property type="project" value="TreeGrafter"/>
</dbReference>
<dbReference type="AlphaFoldDB" id="A0A829WAR8"/>
<gene>
    <name evidence="9" type="primary">fhuG</name>
    <name evidence="9" type="ORF">Ccl03g_41810</name>
</gene>
<evidence type="ECO:0000256" key="1">
    <source>
        <dbReference type="ARBA" id="ARBA00004651"/>
    </source>
</evidence>
<dbReference type="RefSeq" id="WP_081364601.1">
    <property type="nucleotide sequence ID" value="NZ_AP031445.1"/>
</dbReference>
<feature type="transmembrane region" description="Helical" evidence="8">
    <location>
        <begin position="120"/>
        <end position="139"/>
    </location>
</feature>
<dbReference type="InterPro" id="IPR037294">
    <property type="entry name" value="ABC_BtuC-like"/>
</dbReference>
<comment type="subcellular location">
    <subcellularLocation>
        <location evidence="1">Cell membrane</location>
        <topology evidence="1">Multi-pass membrane protein</topology>
    </subcellularLocation>
</comment>
<dbReference type="GO" id="GO:0022857">
    <property type="term" value="F:transmembrane transporter activity"/>
    <property type="evidence" value="ECO:0007669"/>
    <property type="project" value="InterPro"/>
</dbReference>
<keyword evidence="7 8" id="KW-0472">Membrane</keyword>
<keyword evidence="4" id="KW-1003">Cell membrane</keyword>
<comment type="caution">
    <text evidence="9">The sequence shown here is derived from an EMBL/GenBank/DDBJ whole genome shotgun (WGS) entry which is preliminary data.</text>
</comment>
<dbReference type="EMBL" id="BJLB01000001">
    <property type="protein sequence ID" value="GEA38468.1"/>
    <property type="molecule type" value="Genomic_DNA"/>
</dbReference>
<evidence type="ECO:0000256" key="4">
    <source>
        <dbReference type="ARBA" id="ARBA00022475"/>
    </source>
</evidence>
<evidence type="ECO:0000313" key="9">
    <source>
        <dbReference type="EMBL" id="GEA38468.1"/>
    </source>
</evidence>
<dbReference type="SUPFAM" id="SSF81345">
    <property type="entry name" value="ABC transporter involved in vitamin B12 uptake, BtuC"/>
    <property type="match status" value="1"/>
</dbReference>
<name>A0A829WAR8_9FIRM</name>
<evidence type="ECO:0000313" key="10">
    <source>
        <dbReference type="Proteomes" id="UP000315200"/>
    </source>
</evidence>
<evidence type="ECO:0000256" key="8">
    <source>
        <dbReference type="SAM" id="Phobius"/>
    </source>
</evidence>
<dbReference type="GO" id="GO:0005886">
    <property type="term" value="C:plasma membrane"/>
    <property type="evidence" value="ECO:0007669"/>
    <property type="project" value="UniProtKB-SubCell"/>
</dbReference>
<keyword evidence="6 8" id="KW-1133">Transmembrane helix</keyword>
<evidence type="ECO:0000256" key="7">
    <source>
        <dbReference type="ARBA" id="ARBA00023136"/>
    </source>
</evidence>
<evidence type="ECO:0000256" key="2">
    <source>
        <dbReference type="ARBA" id="ARBA00007935"/>
    </source>
</evidence>
<feature type="transmembrane region" description="Helical" evidence="8">
    <location>
        <begin position="308"/>
        <end position="328"/>
    </location>
</feature>
<keyword evidence="5 8" id="KW-0812">Transmembrane</keyword>
<dbReference type="PANTHER" id="PTHR30472">
    <property type="entry name" value="FERRIC ENTEROBACTIN TRANSPORT SYSTEM PERMEASE PROTEIN"/>
    <property type="match status" value="1"/>
</dbReference>